<evidence type="ECO:0000256" key="4">
    <source>
        <dbReference type="ARBA" id="ARBA00017522"/>
    </source>
</evidence>
<evidence type="ECO:0000256" key="10">
    <source>
        <dbReference type="SAM" id="Phobius"/>
    </source>
</evidence>
<keyword evidence="6" id="KW-1003">Cell membrane</keyword>
<accession>A0A7D4T9T5</accession>
<evidence type="ECO:0000256" key="1">
    <source>
        <dbReference type="ARBA" id="ARBA00002672"/>
    </source>
</evidence>
<gene>
    <name evidence="11" type="ORF">HQN79_04105</name>
</gene>
<dbReference type="KEGG" id="txa:HQN79_04105"/>
<feature type="transmembrane region" description="Helical" evidence="10">
    <location>
        <begin position="45"/>
        <end position="62"/>
    </location>
</feature>
<feature type="transmembrane region" description="Helical" evidence="10">
    <location>
        <begin position="186"/>
        <end position="202"/>
    </location>
</feature>
<feature type="transmembrane region" description="Helical" evidence="10">
    <location>
        <begin position="15"/>
        <end position="38"/>
    </location>
</feature>
<evidence type="ECO:0000313" key="11">
    <source>
        <dbReference type="EMBL" id="QKI88806.1"/>
    </source>
</evidence>
<comment type="similarity">
    <text evidence="3">Belongs to the nicotinamide ribonucleoside (NR) uptake permease (TC 4.B.1) family.</text>
</comment>
<comment type="function">
    <text evidence="1">Required for nicotinamide riboside transport across the inner membrane.</text>
</comment>
<reference evidence="11 12" key="1">
    <citation type="submission" date="2020-05" db="EMBL/GenBank/DDBJ databases">
        <title>Thiomicrorhabdus sediminis sp.nov. and Thiomicrorhabdus xiamenensis sp.nov., novel sulfur-oxidizing bacteria isolated from coastal sediment.</title>
        <authorList>
            <person name="Liu X."/>
        </authorList>
    </citation>
    <scope>NUCLEOTIDE SEQUENCE [LARGE SCALE GENOMIC DNA]</scope>
    <source>
        <strain evidence="11 12">G2</strain>
    </source>
</reference>
<evidence type="ECO:0000256" key="7">
    <source>
        <dbReference type="ARBA" id="ARBA00022692"/>
    </source>
</evidence>
<name>A0A7D4T9T5_9GAMM</name>
<organism evidence="11 12">
    <name type="scientific">Thiomicrorhabdus xiamenensis</name>
    <dbReference type="NCBI Taxonomy" id="2739063"/>
    <lineage>
        <taxon>Bacteria</taxon>
        <taxon>Pseudomonadati</taxon>
        <taxon>Pseudomonadota</taxon>
        <taxon>Gammaproteobacteria</taxon>
        <taxon>Thiotrichales</taxon>
        <taxon>Piscirickettsiaceae</taxon>
        <taxon>Thiomicrorhabdus</taxon>
    </lineage>
</organism>
<protein>
    <recommendedName>
        <fullName evidence="4">Nicotinamide riboside transporter PnuC</fullName>
    </recommendedName>
</protein>
<evidence type="ECO:0000256" key="8">
    <source>
        <dbReference type="ARBA" id="ARBA00022989"/>
    </source>
</evidence>
<evidence type="ECO:0000256" key="9">
    <source>
        <dbReference type="ARBA" id="ARBA00023136"/>
    </source>
</evidence>
<dbReference type="PANTHER" id="PTHR36122">
    <property type="entry name" value="NICOTINAMIDE RIBOSIDE TRANSPORTER PNUC"/>
    <property type="match status" value="1"/>
</dbReference>
<feature type="transmembrane region" description="Helical" evidence="10">
    <location>
        <begin position="139"/>
        <end position="158"/>
    </location>
</feature>
<proteinExistence type="inferred from homology"/>
<dbReference type="GO" id="GO:0005886">
    <property type="term" value="C:plasma membrane"/>
    <property type="evidence" value="ECO:0007669"/>
    <property type="project" value="UniProtKB-SubCell"/>
</dbReference>
<evidence type="ECO:0000313" key="12">
    <source>
        <dbReference type="Proteomes" id="UP000504724"/>
    </source>
</evidence>
<keyword evidence="12" id="KW-1185">Reference proteome</keyword>
<dbReference type="AlphaFoldDB" id="A0A7D4T9T5"/>
<dbReference type="Proteomes" id="UP000504724">
    <property type="component" value="Chromosome"/>
</dbReference>
<dbReference type="NCBIfam" id="TIGR01528">
    <property type="entry name" value="NMN_trans_PnuC"/>
    <property type="match status" value="1"/>
</dbReference>
<keyword evidence="7 10" id="KW-0812">Transmembrane</keyword>
<keyword evidence="9 10" id="KW-0472">Membrane</keyword>
<evidence type="ECO:0000256" key="3">
    <source>
        <dbReference type="ARBA" id="ARBA00006669"/>
    </source>
</evidence>
<dbReference type="InterPro" id="IPR006419">
    <property type="entry name" value="NMN_transpt_PnuC"/>
</dbReference>
<dbReference type="EMBL" id="CP054020">
    <property type="protein sequence ID" value="QKI88806.1"/>
    <property type="molecule type" value="Genomic_DNA"/>
</dbReference>
<dbReference type="PANTHER" id="PTHR36122:SF2">
    <property type="entry name" value="NICOTINAMIDE RIBOSIDE TRANSPORTER PNUC"/>
    <property type="match status" value="1"/>
</dbReference>
<evidence type="ECO:0000256" key="6">
    <source>
        <dbReference type="ARBA" id="ARBA00022475"/>
    </source>
</evidence>
<keyword evidence="5" id="KW-0813">Transport</keyword>
<evidence type="ECO:0000256" key="2">
    <source>
        <dbReference type="ARBA" id="ARBA00004651"/>
    </source>
</evidence>
<dbReference type="Pfam" id="PF04973">
    <property type="entry name" value="NMN_transporter"/>
    <property type="match status" value="1"/>
</dbReference>
<dbReference type="GO" id="GO:0034257">
    <property type="term" value="F:nicotinamide riboside transmembrane transporter activity"/>
    <property type="evidence" value="ECO:0007669"/>
    <property type="project" value="InterPro"/>
</dbReference>
<feature type="transmembrane region" description="Helical" evidence="10">
    <location>
        <begin position="109"/>
        <end position="133"/>
    </location>
</feature>
<dbReference type="RefSeq" id="WP_173284419.1">
    <property type="nucleotide sequence ID" value="NZ_CP054020.1"/>
</dbReference>
<feature type="transmembrane region" description="Helical" evidence="10">
    <location>
        <begin position="68"/>
        <end position="88"/>
    </location>
</feature>
<keyword evidence="8 10" id="KW-1133">Transmembrane helix</keyword>
<sequence>MPADSLEPHWLEQAFYALLAQSGWEWLAVVLGIGYVILAANNSKWAWPSAFFSTLIYTFLFWDGQLPMQALLNAYYLLMAVYGFWLWNHSEKHPSSKQTADSVSIHRKSLFFHLSFIAIGITLSALAGIYLQTNNYSQLPYLDAFVTVFSVMNTVLMARKVIENWLYWIVIDSLAIYLYWESGFYVTILMFGLYLILALYGYREWKLLSNK</sequence>
<evidence type="ECO:0000256" key="5">
    <source>
        <dbReference type="ARBA" id="ARBA00022448"/>
    </source>
</evidence>
<comment type="subcellular location">
    <subcellularLocation>
        <location evidence="2">Cell membrane</location>
        <topology evidence="2">Multi-pass membrane protein</topology>
    </subcellularLocation>
</comment>